<reference evidence="2" key="3">
    <citation type="submission" date="2023-06" db="EMBL/GenBank/DDBJ databases">
        <authorList>
            <person name="Lucena T."/>
            <person name="Sun Q."/>
        </authorList>
    </citation>
    <scope>NUCLEOTIDE SEQUENCE</scope>
    <source>
        <strain evidence="2">CECT 8482</strain>
    </source>
</reference>
<protein>
    <submittedName>
        <fullName evidence="2">Uncharacterized protein</fullName>
    </submittedName>
</protein>
<reference evidence="2" key="1">
    <citation type="journal article" date="2014" name="Int. J. Syst. Evol. Microbiol.">
        <title>Complete genome of a new Firmicutes species belonging to the dominant human colonic microbiota ('Ruminococcus bicirculans') reveals two chromosomes and a selective capacity to utilize plant glucans.</title>
        <authorList>
            <consortium name="NISC Comparative Sequencing Program"/>
            <person name="Wegmann U."/>
            <person name="Louis P."/>
            <person name="Goesmann A."/>
            <person name="Henrissat B."/>
            <person name="Duncan S.H."/>
            <person name="Flint H.J."/>
        </authorList>
    </citation>
    <scope>NUCLEOTIDE SEQUENCE</scope>
    <source>
        <strain evidence="2">CECT 8482</strain>
    </source>
</reference>
<proteinExistence type="predicted"/>
<evidence type="ECO:0000313" key="2">
    <source>
        <dbReference type="EMBL" id="MDN3713844.1"/>
    </source>
</evidence>
<reference evidence="3" key="2">
    <citation type="journal article" date="2019" name="Int. J. Syst. Evol. Microbiol.">
        <title>The Global Catalogue of Microorganisms (GCM) 10K type strain sequencing project: providing services to taxonomists for standard genome sequencing and annotation.</title>
        <authorList>
            <consortium name="The Broad Institute Genomics Platform"/>
            <consortium name="The Broad Institute Genome Sequencing Center for Infectious Disease"/>
            <person name="Wu L."/>
            <person name="Ma J."/>
        </authorList>
    </citation>
    <scope>NUCLEOTIDE SEQUENCE [LARGE SCALE GENOMIC DNA]</scope>
    <source>
        <strain evidence="3">CECT 8482</strain>
    </source>
</reference>
<evidence type="ECO:0000313" key="3">
    <source>
        <dbReference type="Proteomes" id="UP001243846"/>
    </source>
</evidence>
<organism evidence="2 3">
    <name type="scientific">Paracoccus cavernae</name>
    <dbReference type="NCBI Taxonomy" id="1571207"/>
    <lineage>
        <taxon>Bacteria</taxon>
        <taxon>Pseudomonadati</taxon>
        <taxon>Pseudomonadota</taxon>
        <taxon>Alphaproteobacteria</taxon>
        <taxon>Rhodobacterales</taxon>
        <taxon>Paracoccaceae</taxon>
        <taxon>Paracoccus</taxon>
    </lineage>
</organism>
<name>A0ABT8DFH0_9RHOB</name>
<sequence length="67" mass="7522">MLEALQFSAAVYHIGEDLHEAWQKNRKGPLPTGLRAVLPAFLFLPLRAMLSVADNRMRSPHLLGRAK</sequence>
<gene>
    <name evidence="1" type="ORF">QWZ10_20920</name>
    <name evidence="2" type="ORF">QWZ10_22505</name>
</gene>
<accession>A0ABT8DFH0</accession>
<comment type="caution">
    <text evidence="2">The sequence shown here is derived from an EMBL/GenBank/DDBJ whole genome shotgun (WGS) entry which is preliminary data.</text>
</comment>
<dbReference type="Proteomes" id="UP001243846">
    <property type="component" value="Unassembled WGS sequence"/>
</dbReference>
<dbReference type="RefSeq" id="WP_377688225.1">
    <property type="nucleotide sequence ID" value="NZ_JBHMDZ010000048.1"/>
</dbReference>
<dbReference type="EMBL" id="JAUFRC010000002">
    <property type="protein sequence ID" value="MDN3713844.1"/>
    <property type="molecule type" value="Genomic_DNA"/>
</dbReference>
<evidence type="ECO:0000313" key="1">
    <source>
        <dbReference type="EMBL" id="MDN3713591.1"/>
    </source>
</evidence>
<dbReference type="EMBL" id="JAUFRC010000002">
    <property type="protein sequence ID" value="MDN3713591.1"/>
    <property type="molecule type" value="Genomic_DNA"/>
</dbReference>
<keyword evidence="3" id="KW-1185">Reference proteome</keyword>